<sequence length="49" mass="5412">MSQDQGANIPPCLSSDPRIPRGGDREIVPVLDAMPLSISYEEADAYWSY</sequence>
<comment type="caution">
    <text evidence="2">The sequence shown here is derived from an EMBL/GenBank/DDBJ whole genome shotgun (WGS) entry which is preliminary data.</text>
</comment>
<name>A0A8S9J1L2_BRACR</name>
<evidence type="ECO:0000313" key="2">
    <source>
        <dbReference type="EMBL" id="KAF2575888.1"/>
    </source>
</evidence>
<organism evidence="2">
    <name type="scientific">Brassica cretica</name>
    <name type="common">Mustard</name>
    <dbReference type="NCBI Taxonomy" id="69181"/>
    <lineage>
        <taxon>Eukaryota</taxon>
        <taxon>Viridiplantae</taxon>
        <taxon>Streptophyta</taxon>
        <taxon>Embryophyta</taxon>
        <taxon>Tracheophyta</taxon>
        <taxon>Spermatophyta</taxon>
        <taxon>Magnoliopsida</taxon>
        <taxon>eudicotyledons</taxon>
        <taxon>Gunneridae</taxon>
        <taxon>Pentapetalae</taxon>
        <taxon>rosids</taxon>
        <taxon>malvids</taxon>
        <taxon>Brassicales</taxon>
        <taxon>Brassicaceae</taxon>
        <taxon>Brassiceae</taxon>
        <taxon>Brassica</taxon>
    </lineage>
</organism>
<proteinExistence type="predicted"/>
<reference evidence="2" key="1">
    <citation type="submission" date="2019-12" db="EMBL/GenBank/DDBJ databases">
        <title>Genome sequencing and annotation of Brassica cretica.</title>
        <authorList>
            <person name="Studholme D.J."/>
            <person name="Sarris P.F."/>
        </authorList>
    </citation>
    <scope>NUCLEOTIDE SEQUENCE</scope>
    <source>
        <strain evidence="2">PFS-102/07</strain>
        <tissue evidence="2">Leaf</tissue>
    </source>
</reference>
<gene>
    <name evidence="2" type="ORF">F2Q70_00004331</name>
</gene>
<evidence type="ECO:0000256" key="1">
    <source>
        <dbReference type="SAM" id="MobiDB-lite"/>
    </source>
</evidence>
<dbReference type="EMBL" id="QGKY02001015">
    <property type="protein sequence ID" value="KAF2575888.1"/>
    <property type="molecule type" value="Genomic_DNA"/>
</dbReference>
<accession>A0A8S9J1L2</accession>
<dbReference type="AlphaFoldDB" id="A0A8S9J1L2"/>
<protein>
    <submittedName>
        <fullName evidence="2">Uncharacterized protein</fullName>
    </submittedName>
</protein>
<feature type="region of interest" description="Disordered" evidence="1">
    <location>
        <begin position="1"/>
        <end position="24"/>
    </location>
</feature>